<keyword evidence="2" id="KW-1185">Reference proteome</keyword>
<evidence type="ECO:0000313" key="1">
    <source>
        <dbReference type="EMBL" id="QLQ30584.1"/>
    </source>
</evidence>
<dbReference type="AlphaFoldDB" id="A0A7L6AN97"/>
<accession>A0A7L6AN97</accession>
<dbReference type="EMBL" id="CP059265">
    <property type="protein sequence ID" value="QLQ30584.1"/>
    <property type="molecule type" value="Genomic_DNA"/>
</dbReference>
<dbReference type="KEGG" id="this:HZT40_01930"/>
<evidence type="ECO:0000313" key="2">
    <source>
        <dbReference type="Proteomes" id="UP000510621"/>
    </source>
</evidence>
<proteinExistence type="predicted"/>
<gene>
    <name evidence="1" type="ORF">HZT40_01930</name>
</gene>
<organism evidence="1 2">
    <name type="scientific">Candidatus Thiothrix singaporensis</name>
    <dbReference type="NCBI Taxonomy" id="2799669"/>
    <lineage>
        <taxon>Bacteria</taxon>
        <taxon>Pseudomonadati</taxon>
        <taxon>Pseudomonadota</taxon>
        <taxon>Gammaproteobacteria</taxon>
        <taxon>Thiotrichales</taxon>
        <taxon>Thiotrichaceae</taxon>
        <taxon>Thiothrix</taxon>
    </lineage>
</organism>
<name>A0A7L6AN97_9GAMM</name>
<dbReference type="Proteomes" id="UP000510621">
    <property type="component" value="Chromosome"/>
</dbReference>
<protein>
    <submittedName>
        <fullName evidence="1">Uncharacterized protein</fullName>
    </submittedName>
</protein>
<reference evidence="1" key="1">
    <citation type="submission" date="2020-06" db="EMBL/GenBank/DDBJ databases">
        <title>Analysis procedures for assessing recovery of high quality, complete, closed genomes from Nanopore long read metagenome sequencing.</title>
        <authorList>
            <person name="Bessarab I."/>
            <person name="Arumugam K."/>
            <person name="Haryono M."/>
            <person name="Liu X."/>
            <person name="Roy S."/>
            <person name="Zuniga-Montanez R.E."/>
            <person name="Qiu G."/>
            <person name="Drautz-Moses D.I."/>
            <person name="Law Y.Y."/>
            <person name="Wuertz S."/>
            <person name="Lauro F.M."/>
            <person name="Huson D.H."/>
            <person name="Williams R.B."/>
        </authorList>
    </citation>
    <scope>NUCLEOTIDE SEQUENCE [LARGE SCALE GENOMIC DNA]</scope>
    <source>
        <strain evidence="1">SSD2</strain>
    </source>
</reference>
<sequence length="59" mass="6567">MAKVFISFLGTGNPNVKADQPGYDVLTYRFENNEQAYTSRFAQRAIIEKHGSPVLSAFA</sequence>